<keyword evidence="2" id="KW-0413">Isomerase</keyword>
<evidence type="ECO:0000256" key="1">
    <source>
        <dbReference type="ARBA" id="ARBA00008270"/>
    </source>
</evidence>
<dbReference type="NCBIfam" id="TIGR00654">
    <property type="entry name" value="PhzF_family"/>
    <property type="match status" value="1"/>
</dbReference>
<keyword evidence="3" id="KW-0614">Plasmid</keyword>
<gene>
    <name evidence="3" type="ORF">N7E60_16115</name>
</gene>
<comment type="similarity">
    <text evidence="1">Belongs to the PhzF family.</text>
</comment>
<dbReference type="Gene3D" id="3.10.310.10">
    <property type="entry name" value="Diaminopimelate Epimerase, Chain A, domain 1"/>
    <property type="match status" value="2"/>
</dbReference>
<dbReference type="PANTHER" id="PTHR13774:SF39">
    <property type="entry name" value="BIOSYNTHESIS PROTEIN, PUTATIVE-RELATED"/>
    <property type="match status" value="1"/>
</dbReference>
<dbReference type="PANTHER" id="PTHR13774">
    <property type="entry name" value="PHENAZINE BIOSYNTHESIS PROTEIN"/>
    <property type="match status" value="1"/>
</dbReference>
<keyword evidence="4" id="KW-1185">Reference proteome</keyword>
<sequence>MMDRFVEFYHLNAFVAQGQGGNPAGVVRHADMLDDAQMQAIATDFGYPETAFICHSEHADVRLRFFTPTNEVAFCGHATVATFSALWQLGELEAGDYTQETGAGVLQVSILASGKVNFETAIPVISDGPNEKVIADAFHIDSKDILSTGLPVKVVSAGGPNIILPLASLDALARMSQDREAVIALTEAYNCIGVHAFALSPHESDITACCRNFAPAVGVDEEAATGSAAAALAAYLTEYQGTHNRFVFEQGEHIGARSLLSAVVKVDAQGHHRAWVGGEANTLARRGYRLDAISA</sequence>
<geneLocation type="plasmid" evidence="3 4">
    <name>unnamed</name>
</geneLocation>
<evidence type="ECO:0000256" key="2">
    <source>
        <dbReference type="ARBA" id="ARBA00023235"/>
    </source>
</evidence>
<reference evidence="3" key="1">
    <citation type="submission" date="2022-09" db="EMBL/GenBank/DDBJ databases">
        <authorList>
            <person name="Li Z.-J."/>
        </authorList>
    </citation>
    <scope>NUCLEOTIDE SEQUENCE</scope>
    <source>
        <strain evidence="3">TGB10</strain>
        <plasmid evidence="3">unnamed</plasmid>
    </source>
</reference>
<protein>
    <submittedName>
        <fullName evidence="3">PhzF family phenazine biosynthesis protein</fullName>
    </submittedName>
</protein>
<dbReference type="RefSeq" id="WP_241824969.1">
    <property type="nucleotide sequence ID" value="NZ_CP114585.1"/>
</dbReference>
<evidence type="ECO:0000313" key="3">
    <source>
        <dbReference type="EMBL" id="WBA16273.1"/>
    </source>
</evidence>
<organism evidence="3 4">
    <name type="scientific">Salinivibrio proteolyticus</name>
    <dbReference type="NCBI Taxonomy" id="334715"/>
    <lineage>
        <taxon>Bacteria</taxon>
        <taxon>Pseudomonadati</taxon>
        <taxon>Pseudomonadota</taxon>
        <taxon>Gammaproteobacteria</taxon>
        <taxon>Vibrionales</taxon>
        <taxon>Vibrionaceae</taxon>
        <taxon>Salinivibrio</taxon>
    </lineage>
</organism>
<dbReference type="PIRSF" id="PIRSF016184">
    <property type="entry name" value="PhzC_PhzF"/>
    <property type="match status" value="1"/>
</dbReference>
<dbReference type="Pfam" id="PF02567">
    <property type="entry name" value="PhzC-PhzF"/>
    <property type="match status" value="1"/>
</dbReference>
<name>A0ABY7LGP2_9GAMM</name>
<dbReference type="SUPFAM" id="SSF54506">
    <property type="entry name" value="Diaminopimelate epimerase-like"/>
    <property type="match status" value="1"/>
</dbReference>
<dbReference type="Proteomes" id="UP001164676">
    <property type="component" value="Plasmid unnamed"/>
</dbReference>
<proteinExistence type="inferred from homology"/>
<dbReference type="EMBL" id="CP114585">
    <property type="protein sequence ID" value="WBA16273.1"/>
    <property type="molecule type" value="Genomic_DNA"/>
</dbReference>
<dbReference type="InterPro" id="IPR003719">
    <property type="entry name" value="Phenazine_PhzF-like"/>
</dbReference>
<evidence type="ECO:0000313" key="4">
    <source>
        <dbReference type="Proteomes" id="UP001164676"/>
    </source>
</evidence>
<accession>A0ABY7LGP2</accession>